<dbReference type="AlphaFoldDB" id="A0AAV9VZU5"/>
<reference evidence="2 3" key="1">
    <citation type="submission" date="2023-08" db="EMBL/GenBank/DDBJ databases">
        <authorList>
            <person name="Palmer J.M."/>
        </authorList>
    </citation>
    <scope>NUCLEOTIDE SEQUENCE [LARGE SCALE GENOMIC DNA]</scope>
    <source>
        <strain evidence="2 3">TWF481</strain>
    </source>
</reference>
<dbReference type="EMBL" id="JAVHJL010000008">
    <property type="protein sequence ID" value="KAK6498745.1"/>
    <property type="molecule type" value="Genomic_DNA"/>
</dbReference>
<gene>
    <name evidence="2" type="ORF">TWF481_011319</name>
</gene>
<evidence type="ECO:0000313" key="3">
    <source>
        <dbReference type="Proteomes" id="UP001370758"/>
    </source>
</evidence>
<dbReference type="Proteomes" id="UP001370758">
    <property type="component" value="Unassembled WGS sequence"/>
</dbReference>
<dbReference type="SUPFAM" id="SSF81383">
    <property type="entry name" value="F-box domain"/>
    <property type="match status" value="1"/>
</dbReference>
<evidence type="ECO:0000313" key="2">
    <source>
        <dbReference type="EMBL" id="KAK6498745.1"/>
    </source>
</evidence>
<keyword evidence="3" id="KW-1185">Reference proteome</keyword>
<dbReference type="InterPro" id="IPR001810">
    <property type="entry name" value="F-box_dom"/>
</dbReference>
<evidence type="ECO:0000259" key="1">
    <source>
        <dbReference type="PROSITE" id="PS50181"/>
    </source>
</evidence>
<dbReference type="PROSITE" id="PS50181">
    <property type="entry name" value="FBOX"/>
    <property type="match status" value="1"/>
</dbReference>
<proteinExistence type="predicted"/>
<dbReference type="Pfam" id="PF00646">
    <property type="entry name" value="F-box"/>
    <property type="match status" value="1"/>
</dbReference>
<organism evidence="2 3">
    <name type="scientific">Arthrobotrys musiformis</name>
    <dbReference type="NCBI Taxonomy" id="47236"/>
    <lineage>
        <taxon>Eukaryota</taxon>
        <taxon>Fungi</taxon>
        <taxon>Dikarya</taxon>
        <taxon>Ascomycota</taxon>
        <taxon>Pezizomycotina</taxon>
        <taxon>Orbiliomycetes</taxon>
        <taxon>Orbiliales</taxon>
        <taxon>Orbiliaceae</taxon>
        <taxon>Arthrobotrys</taxon>
    </lineage>
</organism>
<accession>A0AAV9VZU5</accession>
<dbReference type="SUPFAM" id="SSF52047">
    <property type="entry name" value="RNI-like"/>
    <property type="match status" value="1"/>
</dbReference>
<feature type="domain" description="F-box" evidence="1">
    <location>
        <begin position="20"/>
        <end position="65"/>
    </location>
</feature>
<comment type="caution">
    <text evidence="2">The sequence shown here is derived from an EMBL/GenBank/DDBJ whole genome shotgun (WGS) entry which is preliminary data.</text>
</comment>
<name>A0AAV9VZU5_9PEZI</name>
<protein>
    <recommendedName>
        <fullName evidence="1">F-box domain-containing protein</fullName>
    </recommendedName>
</protein>
<dbReference type="InterPro" id="IPR036047">
    <property type="entry name" value="F-box-like_dom_sf"/>
</dbReference>
<sequence length="548" mass="62856">MASAYASSLYSSSPAPEDQVFRLPDLPPELIISVIRHMSRKSLSQLCLTSRGFLSYCQPLLYETVDLRLRKDLGLDPCHSQALLSQNHTGLEYVKHFIVSGEVSWELPGGLSGEASEVVSISGPAYVSLQQFQDQSILCILRNIPRNKLRSFIWSTNVEMSFYITEELCKNQQRLEGFWAPRNDSCVDGKVLLDFSDLSLKWKLKHIHIIDISRSPWLEFIFRMIRMSATSLETLSLEFSDVFLDFLREELVDISGLGSEIPQLDYYEASWGTIAATQLGMDFTTAELQPATDNAPLAPLLRYLSLRGFDESFFTEFPWLRKAIDFTRLEVLKVKDSGDMPSLGRCLLDGQLRLTTFHLFRSINEAQIVEILISFNGLEELVLEGKCEDAGRMALAISNHKNSLRRLYWHPTSNNGRIEVAPDMRSSFFGGLEHLIELAISSSLASFRQKQMSNLKFIWLLRKYDGPVHLEQENAFASKAFKIFRRLDYLLVGQKEIFNLKEKMRRVMRRPGRIHSVEQNFGHVSKERGKYYKLLRLDIPWMPTGIDR</sequence>